<dbReference type="InterPro" id="IPR002524">
    <property type="entry name" value="Cation_efflux"/>
</dbReference>
<evidence type="ECO:0000313" key="14">
    <source>
        <dbReference type="Proteomes" id="UP000245431"/>
    </source>
</evidence>
<evidence type="ECO:0000256" key="1">
    <source>
        <dbReference type="ARBA" id="ARBA00004141"/>
    </source>
</evidence>
<dbReference type="SUPFAM" id="SSF161111">
    <property type="entry name" value="Cation efflux protein transmembrane domain-like"/>
    <property type="match status" value="1"/>
</dbReference>
<evidence type="ECO:0000259" key="12">
    <source>
        <dbReference type="Pfam" id="PF16916"/>
    </source>
</evidence>
<feature type="transmembrane region" description="Helical" evidence="10">
    <location>
        <begin position="159"/>
        <end position="177"/>
    </location>
</feature>
<dbReference type="AlphaFoldDB" id="A0A1D3KA53"/>
<reference evidence="14" key="1">
    <citation type="submission" date="2016-07" db="EMBL/GenBank/DDBJ databases">
        <authorList>
            <person name="Florea S."/>
            <person name="Webb J.S."/>
            <person name="Jaromczyk J."/>
            <person name="Schardl C.L."/>
        </authorList>
    </citation>
    <scope>NUCLEOTIDE SEQUENCE [LARGE SCALE GENOMIC DNA]</scope>
    <source>
        <strain evidence="14">1YdBTEX2</strain>
        <plasmid evidence="14">Plasmid pve_Plasmid</plasmid>
    </source>
</reference>
<keyword evidence="13" id="KW-0614">Plasmid</keyword>
<feature type="domain" description="Cation efflux protein transmembrane" evidence="11">
    <location>
        <begin position="17"/>
        <end position="208"/>
    </location>
</feature>
<dbReference type="NCBIfam" id="TIGR01297">
    <property type="entry name" value="CDF"/>
    <property type="match status" value="1"/>
</dbReference>
<comment type="similarity">
    <text evidence="2">Belongs to the cation diffusion facilitator (CDF) transporter (TC 2.A.4) family. SLC30A subfamily.</text>
</comment>
<dbReference type="InterPro" id="IPR036837">
    <property type="entry name" value="Cation_efflux_CTD_sf"/>
</dbReference>
<feature type="compositionally biased region" description="Basic and acidic residues" evidence="9">
    <location>
        <begin position="297"/>
        <end position="309"/>
    </location>
</feature>
<evidence type="ECO:0000256" key="4">
    <source>
        <dbReference type="ARBA" id="ARBA00022692"/>
    </source>
</evidence>
<evidence type="ECO:0000256" key="5">
    <source>
        <dbReference type="ARBA" id="ARBA00022906"/>
    </source>
</evidence>
<dbReference type="PANTHER" id="PTHR11562">
    <property type="entry name" value="CATION EFFLUX PROTEIN/ ZINC TRANSPORTER"/>
    <property type="match status" value="1"/>
</dbReference>
<keyword evidence="4 10" id="KW-0812">Transmembrane</keyword>
<dbReference type="SUPFAM" id="SSF160240">
    <property type="entry name" value="Cation efflux protein cytoplasmic domain-like"/>
    <property type="match status" value="1"/>
</dbReference>
<dbReference type="InterPro" id="IPR027470">
    <property type="entry name" value="Cation_efflux_CTD"/>
</dbReference>
<dbReference type="PANTHER" id="PTHR11562:SF17">
    <property type="entry name" value="RE54080P-RELATED"/>
    <property type="match status" value="1"/>
</dbReference>
<evidence type="ECO:0000256" key="9">
    <source>
        <dbReference type="SAM" id="MobiDB-lite"/>
    </source>
</evidence>
<sequence length="322" mass="35114">MAHEHNHNTEAIGDKRLIAAIGVNAALTLAQVVGGILSGSLSLIADALHNLSDAASLVIALIARKIGRRPPDAFKTFGYRRSETIAALINLVSLIIIGLYLIYEAIGRLYSPQPIEGWTVVVVAGIALIVDIATALLTYTMSKDSMNIKAAFLHNVSDALASVGVVVAGTLILLYGWYWTDTVVTLMIAGYVLWQGFSMLPKTIHLLMEGAPEGVSIADIINVMEQVDDVESVHHVHVWEIAEHTIALEAHVVIKKASLPDIERVKTDLKRVLHEQFKVSHSTLEMELDGSVCIDTRQADNGDDRENGKNRTLSVRPVRLRP</sequence>
<dbReference type="EMBL" id="LT599585">
    <property type="protein sequence ID" value="SBW85190.1"/>
    <property type="molecule type" value="Genomic_DNA"/>
</dbReference>
<keyword evidence="8 10" id="KW-0472">Membrane</keyword>
<evidence type="ECO:0000256" key="7">
    <source>
        <dbReference type="ARBA" id="ARBA00023065"/>
    </source>
</evidence>
<gene>
    <name evidence="13" type="ORF">PVE_P0149</name>
</gene>
<dbReference type="GO" id="GO:0005385">
    <property type="term" value="F:zinc ion transmembrane transporter activity"/>
    <property type="evidence" value="ECO:0007669"/>
    <property type="project" value="TreeGrafter"/>
</dbReference>
<protein>
    <submittedName>
        <fullName evidence="13">Cation transporter</fullName>
    </submittedName>
</protein>
<accession>A0A1D3KA53</accession>
<dbReference type="GO" id="GO:0005886">
    <property type="term" value="C:plasma membrane"/>
    <property type="evidence" value="ECO:0007669"/>
    <property type="project" value="TreeGrafter"/>
</dbReference>
<keyword evidence="5" id="KW-0862">Zinc</keyword>
<comment type="subcellular location">
    <subcellularLocation>
        <location evidence="1">Membrane</location>
        <topology evidence="1">Multi-pass membrane protein</topology>
    </subcellularLocation>
</comment>
<dbReference type="InterPro" id="IPR050681">
    <property type="entry name" value="CDF/SLC30A"/>
</dbReference>
<dbReference type="Pfam" id="PF16916">
    <property type="entry name" value="ZT_dimer"/>
    <property type="match status" value="1"/>
</dbReference>
<feature type="transmembrane region" description="Helical" evidence="10">
    <location>
        <begin position="115"/>
        <end position="139"/>
    </location>
</feature>
<evidence type="ECO:0000256" key="3">
    <source>
        <dbReference type="ARBA" id="ARBA00022448"/>
    </source>
</evidence>
<evidence type="ECO:0000256" key="6">
    <source>
        <dbReference type="ARBA" id="ARBA00022989"/>
    </source>
</evidence>
<dbReference type="Pfam" id="PF01545">
    <property type="entry name" value="Cation_efflux"/>
    <property type="match status" value="1"/>
</dbReference>
<evidence type="ECO:0000259" key="11">
    <source>
        <dbReference type="Pfam" id="PF01545"/>
    </source>
</evidence>
<keyword evidence="5" id="KW-0864">Zinc transport</keyword>
<dbReference type="Proteomes" id="UP000245431">
    <property type="component" value="Plasmid PVE_plasmid"/>
</dbReference>
<evidence type="ECO:0000256" key="2">
    <source>
        <dbReference type="ARBA" id="ARBA00008873"/>
    </source>
</evidence>
<dbReference type="InterPro" id="IPR027469">
    <property type="entry name" value="Cation_efflux_TMD_sf"/>
</dbReference>
<evidence type="ECO:0000256" key="10">
    <source>
        <dbReference type="SAM" id="Phobius"/>
    </source>
</evidence>
<feature type="region of interest" description="Disordered" evidence="9">
    <location>
        <begin position="296"/>
        <end position="322"/>
    </location>
</feature>
<geneLocation type="plasmid" evidence="14">
    <name>pve_Plasmid</name>
</geneLocation>
<evidence type="ECO:0000313" key="13">
    <source>
        <dbReference type="EMBL" id="SBW85190.1"/>
    </source>
</evidence>
<dbReference type="InterPro" id="IPR058533">
    <property type="entry name" value="Cation_efflux_TM"/>
</dbReference>
<keyword evidence="3" id="KW-0813">Transport</keyword>
<feature type="domain" description="Cation efflux protein cytoplasmic" evidence="12">
    <location>
        <begin position="212"/>
        <end position="287"/>
    </location>
</feature>
<organism evidence="13 14">
    <name type="scientific">Pseudomonas veronii 1YdBTEX2</name>
    <dbReference type="NCBI Taxonomy" id="1295141"/>
    <lineage>
        <taxon>Bacteria</taxon>
        <taxon>Pseudomonadati</taxon>
        <taxon>Pseudomonadota</taxon>
        <taxon>Gammaproteobacteria</taxon>
        <taxon>Pseudomonadales</taxon>
        <taxon>Pseudomonadaceae</taxon>
        <taxon>Pseudomonas</taxon>
    </lineage>
</organism>
<keyword evidence="7" id="KW-0406">Ion transport</keyword>
<dbReference type="Gene3D" id="1.20.1510.10">
    <property type="entry name" value="Cation efflux protein transmembrane domain"/>
    <property type="match status" value="1"/>
</dbReference>
<proteinExistence type="inferred from homology"/>
<name>A0A1D3KA53_PSEVE</name>
<feature type="transmembrane region" description="Helical" evidence="10">
    <location>
        <begin position="84"/>
        <end position="103"/>
    </location>
</feature>
<keyword evidence="6 10" id="KW-1133">Transmembrane helix</keyword>
<evidence type="ECO:0000256" key="8">
    <source>
        <dbReference type="ARBA" id="ARBA00023136"/>
    </source>
</evidence>